<sequence length="200" mass="23362">MKFFFKDQWKKYTKRKTKAGIVLDFLFLILFILLIIPSTRLPISSFVIRYTMSSPKEETDKVTLSENDYNWQYSDLNQETYSFSDLKGKVVFLNFWATWCPPCVAEFAAIDQLYLNYKNDVAFVLLSNETKEKIENFVNNKNYEVPVYKMIERAPDVLSSNQYPHTVILSKTGEIVVKKDGAADWNSDQFKTLLDKLIAE</sequence>
<dbReference type="InterPro" id="IPR050553">
    <property type="entry name" value="Thioredoxin_ResA/DsbE_sf"/>
</dbReference>
<dbReference type="CDD" id="cd02966">
    <property type="entry name" value="TlpA_like_family"/>
    <property type="match status" value="1"/>
</dbReference>
<keyword evidence="2" id="KW-0472">Membrane</keyword>
<evidence type="ECO:0000259" key="3">
    <source>
        <dbReference type="PROSITE" id="PS51352"/>
    </source>
</evidence>
<dbReference type="RefSeq" id="WP_301192278.1">
    <property type="nucleotide sequence ID" value="NZ_JAPDPJ010000063.1"/>
</dbReference>
<keyword evidence="5" id="KW-1185">Reference proteome</keyword>
<dbReference type="PROSITE" id="PS00194">
    <property type="entry name" value="THIOREDOXIN_1"/>
    <property type="match status" value="1"/>
</dbReference>
<dbReference type="Gene3D" id="3.40.30.10">
    <property type="entry name" value="Glutaredoxin"/>
    <property type="match status" value="1"/>
</dbReference>
<evidence type="ECO:0000313" key="5">
    <source>
        <dbReference type="Proteomes" id="UP001209229"/>
    </source>
</evidence>
<dbReference type="PROSITE" id="PS51352">
    <property type="entry name" value="THIOREDOXIN_2"/>
    <property type="match status" value="1"/>
</dbReference>
<accession>A0AAE3M833</accession>
<dbReference type="InterPro" id="IPR013766">
    <property type="entry name" value="Thioredoxin_domain"/>
</dbReference>
<dbReference type="InterPro" id="IPR000866">
    <property type="entry name" value="AhpC/TSA"/>
</dbReference>
<gene>
    <name evidence="4" type="ORF">OM075_19785</name>
</gene>
<comment type="caution">
    <text evidence="4">The sequence shown here is derived from an EMBL/GenBank/DDBJ whole genome shotgun (WGS) entry which is preliminary data.</text>
</comment>
<dbReference type="GO" id="GO:0016209">
    <property type="term" value="F:antioxidant activity"/>
    <property type="evidence" value="ECO:0007669"/>
    <property type="project" value="InterPro"/>
</dbReference>
<dbReference type="GO" id="GO:0016491">
    <property type="term" value="F:oxidoreductase activity"/>
    <property type="evidence" value="ECO:0007669"/>
    <property type="project" value="InterPro"/>
</dbReference>
<evidence type="ECO:0000313" key="4">
    <source>
        <dbReference type="EMBL" id="MCW3788721.1"/>
    </source>
</evidence>
<dbReference type="Proteomes" id="UP001209229">
    <property type="component" value="Unassembled WGS sequence"/>
</dbReference>
<evidence type="ECO:0000256" key="1">
    <source>
        <dbReference type="ARBA" id="ARBA00023284"/>
    </source>
</evidence>
<keyword evidence="2" id="KW-0812">Transmembrane</keyword>
<dbReference type="SUPFAM" id="SSF52833">
    <property type="entry name" value="Thioredoxin-like"/>
    <property type="match status" value="1"/>
</dbReference>
<protein>
    <submittedName>
        <fullName evidence="4">TlpA family protein disulfide reductase</fullName>
    </submittedName>
</protein>
<dbReference type="Pfam" id="PF00578">
    <property type="entry name" value="AhpC-TSA"/>
    <property type="match status" value="1"/>
</dbReference>
<evidence type="ECO:0000256" key="2">
    <source>
        <dbReference type="SAM" id="Phobius"/>
    </source>
</evidence>
<dbReference type="AlphaFoldDB" id="A0AAE3M833"/>
<name>A0AAE3M833_9BACT</name>
<keyword evidence="1" id="KW-0676">Redox-active center</keyword>
<proteinExistence type="predicted"/>
<keyword evidence="2" id="KW-1133">Transmembrane helix</keyword>
<organism evidence="4 5">
    <name type="scientific">Plebeiibacterium sediminum</name>
    <dbReference type="NCBI Taxonomy" id="2992112"/>
    <lineage>
        <taxon>Bacteria</taxon>
        <taxon>Pseudomonadati</taxon>
        <taxon>Bacteroidota</taxon>
        <taxon>Bacteroidia</taxon>
        <taxon>Marinilabiliales</taxon>
        <taxon>Marinilabiliaceae</taxon>
        <taxon>Plebeiibacterium</taxon>
    </lineage>
</organism>
<dbReference type="PANTHER" id="PTHR42852:SF13">
    <property type="entry name" value="PROTEIN DIPZ"/>
    <property type="match status" value="1"/>
</dbReference>
<dbReference type="EMBL" id="JAPDPJ010000063">
    <property type="protein sequence ID" value="MCW3788721.1"/>
    <property type="molecule type" value="Genomic_DNA"/>
</dbReference>
<feature type="domain" description="Thioredoxin" evidence="3">
    <location>
        <begin position="53"/>
        <end position="199"/>
    </location>
</feature>
<dbReference type="PANTHER" id="PTHR42852">
    <property type="entry name" value="THIOL:DISULFIDE INTERCHANGE PROTEIN DSBE"/>
    <property type="match status" value="1"/>
</dbReference>
<reference evidence="4" key="1">
    <citation type="submission" date="2022-10" db="EMBL/GenBank/DDBJ databases">
        <authorList>
            <person name="Yu W.X."/>
        </authorList>
    </citation>
    <scope>NUCLEOTIDE SEQUENCE</scope>
    <source>
        <strain evidence="4">AAT</strain>
    </source>
</reference>
<feature type="transmembrane region" description="Helical" evidence="2">
    <location>
        <begin position="21"/>
        <end position="39"/>
    </location>
</feature>
<dbReference type="InterPro" id="IPR036249">
    <property type="entry name" value="Thioredoxin-like_sf"/>
</dbReference>
<dbReference type="InterPro" id="IPR017937">
    <property type="entry name" value="Thioredoxin_CS"/>
</dbReference>